<sequence length="560" mass="64146">MAESIINSRGIVEDHEGDNEDTDDSNLQVELNVFRAQWMSELKPNSGSNGGNRGLSSRAADLRRKQELAREEKARELFLKAVEEEENGAVYEAIKYYRRAMQIVPDIEFKINYSRSPDPDGGNENDMDGEIEDLLAYFHQQLTLQDNSLKICVPEMEMTQMHISALPPEVLIYIFRWVVSSDLDLRALEQLSLVCRGFYICARDPEIWRSACLRVWGRSCTKLVPFNSWRDMFLERPRVRFDGVYISKTAYIRQGEESLDGFYRAWHQVEYYRYLRFFPDGQVMMLTTPEDPLVTVPRLRSRNTRVESIMCGHYRLSQDTDNQTKVFVVVSKRKEELVFSHRCNSHTDSGEAKVESRVSSKTQPSLTRKPAAPMCCRKHRTPGNRVSMYCARPATGVAMGQEHLCGPNPPLTRTTLGQLCAAPWVFRSRPAATEPGLEPGTLVALLAMQCLRPLRHSGGPLVFLLYLKPNKKVSEYQRNSRFCRRNPAAPETEHSFHVGLQLSSGGRQSLNKLNWIHHSCHINYRSTGETVVTAFDLDQMYASFFFARVKSYTAFSERPL</sequence>
<keyword evidence="4 6" id="KW-0833">Ubl conjugation pathway</keyword>
<comment type="pathway">
    <text evidence="2 6">Protein modification; protein ubiquitination.</text>
</comment>
<feature type="compositionally biased region" description="Acidic residues" evidence="7">
    <location>
        <begin position="15"/>
        <end position="24"/>
    </location>
</feature>
<proteinExistence type="predicted"/>
<evidence type="ECO:0000256" key="2">
    <source>
        <dbReference type="ARBA" id="ARBA00004906"/>
    </source>
</evidence>
<comment type="subunit">
    <text evidence="6">Part of the SCF (SKP1-CUL1-F-box) E3 ubiquitin-protein ligase complex SCF(FBXO9).</text>
</comment>
<accession>A0ABM3DL45</accession>
<dbReference type="SUPFAM" id="SSF81383">
    <property type="entry name" value="F-box domain"/>
    <property type="match status" value="1"/>
</dbReference>
<dbReference type="Gene3D" id="1.20.1280.50">
    <property type="match status" value="1"/>
</dbReference>
<reference evidence="10" key="1">
    <citation type="submission" date="2025-08" db="UniProtKB">
        <authorList>
            <consortium name="RefSeq"/>
        </authorList>
    </citation>
    <scope>IDENTIFICATION</scope>
</reference>
<evidence type="ECO:0000256" key="3">
    <source>
        <dbReference type="ARBA" id="ARBA00022490"/>
    </source>
</evidence>
<evidence type="ECO:0000313" key="9">
    <source>
        <dbReference type="Proteomes" id="UP001652741"/>
    </source>
</evidence>
<dbReference type="InterPro" id="IPR036181">
    <property type="entry name" value="MIT_dom_sf"/>
</dbReference>
<feature type="region of interest" description="Disordered" evidence="7">
    <location>
        <begin position="41"/>
        <end position="60"/>
    </location>
</feature>
<evidence type="ECO:0000313" key="10">
    <source>
        <dbReference type="RefSeq" id="XP_045559533.1"/>
    </source>
</evidence>
<dbReference type="PANTHER" id="PTHR12874">
    <property type="entry name" value="F-BOX ONLY PROTEIN 48-RELATED"/>
    <property type="match status" value="1"/>
</dbReference>
<feature type="compositionally biased region" description="Basic and acidic residues" evidence="7">
    <location>
        <begin position="348"/>
        <end position="358"/>
    </location>
</feature>
<evidence type="ECO:0000256" key="5">
    <source>
        <dbReference type="ARBA" id="ARBA00022803"/>
    </source>
</evidence>
<feature type="domain" description="F-box" evidence="8">
    <location>
        <begin position="160"/>
        <end position="211"/>
    </location>
</feature>
<dbReference type="InterPro" id="IPR036047">
    <property type="entry name" value="F-box-like_dom_sf"/>
</dbReference>
<keyword evidence="9" id="KW-1185">Reference proteome</keyword>
<gene>
    <name evidence="10" type="primary">fbx9</name>
</gene>
<keyword evidence="5" id="KW-0802">TPR repeat</keyword>
<evidence type="ECO:0000256" key="4">
    <source>
        <dbReference type="ARBA" id="ARBA00022786"/>
    </source>
</evidence>
<organism evidence="9 10">
    <name type="scientific">Salmo salar</name>
    <name type="common">Atlantic salmon</name>
    <dbReference type="NCBI Taxonomy" id="8030"/>
    <lineage>
        <taxon>Eukaryota</taxon>
        <taxon>Metazoa</taxon>
        <taxon>Chordata</taxon>
        <taxon>Craniata</taxon>
        <taxon>Vertebrata</taxon>
        <taxon>Euteleostomi</taxon>
        <taxon>Actinopterygii</taxon>
        <taxon>Neopterygii</taxon>
        <taxon>Teleostei</taxon>
        <taxon>Protacanthopterygii</taxon>
        <taxon>Salmoniformes</taxon>
        <taxon>Salmonidae</taxon>
        <taxon>Salmoninae</taxon>
        <taxon>Salmo</taxon>
    </lineage>
</organism>
<feature type="region of interest" description="Disordered" evidence="7">
    <location>
        <begin position="1"/>
        <end position="25"/>
    </location>
</feature>
<evidence type="ECO:0000256" key="6">
    <source>
        <dbReference type="RuleBase" id="RU369085"/>
    </source>
</evidence>
<comment type="function">
    <text evidence="6">Substrate recognition component of a SCF (SKP1-CUL1-F-box protein) E3 ubiquitin-protein ligase complex which mediates the ubiquitination and subsequent proteasomal degradation of target proteins and acts as a regulator of mTOR signaling.</text>
</comment>
<feature type="region of interest" description="Disordered" evidence="7">
    <location>
        <begin position="347"/>
        <end position="372"/>
    </location>
</feature>
<dbReference type="Pfam" id="PF12937">
    <property type="entry name" value="F-box-like"/>
    <property type="match status" value="1"/>
</dbReference>
<dbReference type="SUPFAM" id="SSF116846">
    <property type="entry name" value="MIT domain"/>
    <property type="match status" value="1"/>
</dbReference>
<evidence type="ECO:0000259" key="8">
    <source>
        <dbReference type="PROSITE" id="PS50181"/>
    </source>
</evidence>
<evidence type="ECO:0000256" key="1">
    <source>
        <dbReference type="ARBA" id="ARBA00004496"/>
    </source>
</evidence>
<comment type="subcellular location">
    <subcellularLocation>
        <location evidence="1 6">Cytoplasm</location>
    </subcellularLocation>
</comment>
<dbReference type="CDD" id="cd22089">
    <property type="entry name" value="F-box_FBXO9"/>
    <property type="match status" value="1"/>
</dbReference>
<dbReference type="InterPro" id="IPR045464">
    <property type="entry name" value="Hrt3/FBXO9_C"/>
</dbReference>
<dbReference type="GeneID" id="100195096"/>
<dbReference type="InterPro" id="IPR001810">
    <property type="entry name" value="F-box_dom"/>
</dbReference>
<name>A0ABM3DL45_SALSA</name>
<dbReference type="PROSITE" id="PS50181">
    <property type="entry name" value="FBOX"/>
    <property type="match status" value="1"/>
</dbReference>
<dbReference type="RefSeq" id="XP_045559533.1">
    <property type="nucleotide sequence ID" value="XM_045703577.1"/>
</dbReference>
<dbReference type="Pfam" id="PF19270">
    <property type="entry name" value="FBO_C"/>
    <property type="match status" value="1"/>
</dbReference>
<evidence type="ECO:0000256" key="7">
    <source>
        <dbReference type="SAM" id="MobiDB-lite"/>
    </source>
</evidence>
<dbReference type="Proteomes" id="UP001652741">
    <property type="component" value="Chromosome ssa01"/>
</dbReference>
<keyword evidence="3 6" id="KW-0963">Cytoplasm</keyword>
<protein>
    <recommendedName>
        <fullName evidence="6">F-box only protein</fullName>
    </recommendedName>
</protein>
<dbReference type="PANTHER" id="PTHR12874:SF29">
    <property type="entry name" value="F-BOX ONLY PROTEIN 9"/>
    <property type="match status" value="1"/>
</dbReference>